<accession>A0ABM1Y281</accession>
<feature type="transmembrane region" description="Helical" evidence="5">
    <location>
        <begin position="385"/>
        <end position="406"/>
    </location>
</feature>
<feature type="transmembrane region" description="Helical" evidence="5">
    <location>
        <begin position="472"/>
        <end position="493"/>
    </location>
</feature>
<evidence type="ECO:0000256" key="5">
    <source>
        <dbReference type="SAM" id="Phobius"/>
    </source>
</evidence>
<evidence type="ECO:0000256" key="4">
    <source>
        <dbReference type="ARBA" id="ARBA00023136"/>
    </source>
</evidence>
<reference evidence="7" key="2">
    <citation type="submission" date="2025-05" db="UniProtKB">
        <authorList>
            <consortium name="EnsemblMetazoa"/>
        </authorList>
    </citation>
    <scope>IDENTIFICATION</scope>
    <source>
        <strain evidence="7">Foshan</strain>
    </source>
</reference>
<feature type="transmembrane region" description="Helical" evidence="5">
    <location>
        <begin position="148"/>
        <end position="169"/>
    </location>
</feature>
<keyword evidence="3 5" id="KW-1133">Transmembrane helix</keyword>
<dbReference type="RefSeq" id="XP_019544411.3">
    <property type="nucleotide sequence ID" value="XM_019688866.3"/>
</dbReference>
<dbReference type="GeneID" id="109414997"/>
<proteinExistence type="predicted"/>
<evidence type="ECO:0000256" key="3">
    <source>
        <dbReference type="ARBA" id="ARBA00022989"/>
    </source>
</evidence>
<feature type="transmembrane region" description="Helical" evidence="5">
    <location>
        <begin position="237"/>
        <end position="260"/>
    </location>
</feature>
<comment type="subcellular location">
    <subcellularLocation>
        <location evidence="1">Membrane</location>
        <topology evidence="1">Multi-pass membrane protein</topology>
    </subcellularLocation>
</comment>
<evidence type="ECO:0000256" key="1">
    <source>
        <dbReference type="ARBA" id="ARBA00004141"/>
    </source>
</evidence>
<dbReference type="InterPro" id="IPR005828">
    <property type="entry name" value="MFS_sugar_transport-like"/>
</dbReference>
<feature type="domain" description="Major facilitator superfamily (MFS) profile" evidence="6">
    <location>
        <begin position="90"/>
        <end position="524"/>
    </location>
</feature>
<dbReference type="PANTHER" id="PTHR24064">
    <property type="entry name" value="SOLUTE CARRIER FAMILY 22 MEMBER"/>
    <property type="match status" value="1"/>
</dbReference>
<sequence>MMDFDSVLPEVGGFGLYQKLVICVLLLPAVIPCAFHAYSQLFIAAIPNHWCRIPDFEKVQPWASKLAKELSIPVEYKEGRSQLTMCSMYSRNYSQVADVINAENSITLLKETFPPGNITGCLYGWNYDTSVFKSTVVTEWNLVCEKDFYPTTALIVFGVGGLIGNLIFGYMQDYWGRKTSFFIYLFIEVTACASGVLTWNFELWLITRFIVGLTVPAILSSPYVLAIELVEPSKRDFCTIVSNIAYSIGLILLAGVVYLFRDWRSLSLAVSLPLLLLFAFYCFIPESPRWLVTRNRFKDAAQVMVTMAKLNGMSIPSNYEHTLKSKFSVSTDVSDKLAYNYGIRDLFAGRQMARKTIIITFIWFTNTSVYVGLSYYAPALGGDEIFNFFLAGLVELPTYIVLWPSIHYFGRRWILCISMIVGGIACLFTYASQTDRTITLALYCIGKMGISSAFVILPLAASELYPTVVRGLGMSFSSVIGMIGPIVIPLINYTGSEMTVFPLIIMGVLLISGGCASLLLPETKGVSLPQTLNDGERTVLNNPFRKACRRINK</sequence>
<feature type="transmembrane region" description="Helical" evidence="5">
    <location>
        <begin position="266"/>
        <end position="284"/>
    </location>
</feature>
<dbReference type="Pfam" id="PF00083">
    <property type="entry name" value="Sugar_tr"/>
    <property type="match status" value="1"/>
</dbReference>
<feature type="transmembrane region" description="Helical" evidence="5">
    <location>
        <begin position="499"/>
        <end position="520"/>
    </location>
</feature>
<dbReference type="InterPro" id="IPR036259">
    <property type="entry name" value="MFS_trans_sf"/>
</dbReference>
<reference evidence="8" key="1">
    <citation type="journal article" date="2015" name="Proc. Natl. Acad. Sci. U.S.A.">
        <title>Genome sequence of the Asian Tiger mosquito, Aedes albopictus, reveals insights into its biology, genetics, and evolution.</title>
        <authorList>
            <person name="Chen X.G."/>
            <person name="Jiang X."/>
            <person name="Gu J."/>
            <person name="Xu M."/>
            <person name="Wu Y."/>
            <person name="Deng Y."/>
            <person name="Zhang C."/>
            <person name="Bonizzoni M."/>
            <person name="Dermauw W."/>
            <person name="Vontas J."/>
            <person name="Armbruster P."/>
            <person name="Huang X."/>
            <person name="Yang Y."/>
            <person name="Zhang H."/>
            <person name="He W."/>
            <person name="Peng H."/>
            <person name="Liu Y."/>
            <person name="Wu K."/>
            <person name="Chen J."/>
            <person name="Lirakis M."/>
            <person name="Topalis P."/>
            <person name="Van Leeuwen T."/>
            <person name="Hall A.B."/>
            <person name="Jiang X."/>
            <person name="Thorpe C."/>
            <person name="Mueller R.L."/>
            <person name="Sun C."/>
            <person name="Waterhouse R.M."/>
            <person name="Yan G."/>
            <person name="Tu Z.J."/>
            <person name="Fang X."/>
            <person name="James A.A."/>
        </authorList>
    </citation>
    <scope>NUCLEOTIDE SEQUENCE [LARGE SCALE GENOMIC DNA]</scope>
    <source>
        <strain evidence="8">Foshan</strain>
    </source>
</reference>
<evidence type="ECO:0000259" key="6">
    <source>
        <dbReference type="PROSITE" id="PS50850"/>
    </source>
</evidence>
<feature type="transmembrane region" description="Helical" evidence="5">
    <location>
        <begin position="413"/>
        <end position="432"/>
    </location>
</feature>
<name>A0ABM1Y281_AEDAL</name>
<protein>
    <recommendedName>
        <fullName evidence="6">Major facilitator superfamily (MFS) profile domain-containing protein</fullName>
    </recommendedName>
</protein>
<evidence type="ECO:0000313" key="8">
    <source>
        <dbReference type="Proteomes" id="UP000069940"/>
    </source>
</evidence>
<keyword evidence="4 5" id="KW-0472">Membrane</keyword>
<evidence type="ECO:0000256" key="2">
    <source>
        <dbReference type="ARBA" id="ARBA00022692"/>
    </source>
</evidence>
<feature type="transmembrane region" description="Helical" evidence="5">
    <location>
        <begin position="205"/>
        <end position="225"/>
    </location>
</feature>
<dbReference type="SUPFAM" id="SSF103473">
    <property type="entry name" value="MFS general substrate transporter"/>
    <property type="match status" value="1"/>
</dbReference>
<feature type="transmembrane region" description="Helical" evidence="5">
    <location>
        <begin position="20"/>
        <end position="38"/>
    </location>
</feature>
<dbReference type="EnsemblMetazoa" id="AALFPA23_004992.R6266">
    <property type="protein sequence ID" value="AALFPA23_004992.P6266"/>
    <property type="gene ID" value="AALFPA23_004992"/>
</dbReference>
<keyword evidence="2 5" id="KW-0812">Transmembrane</keyword>
<feature type="transmembrane region" description="Helical" evidence="5">
    <location>
        <begin position="181"/>
        <end position="199"/>
    </location>
</feature>
<feature type="transmembrane region" description="Helical" evidence="5">
    <location>
        <begin position="438"/>
        <end position="460"/>
    </location>
</feature>
<organism evidence="7 8">
    <name type="scientific">Aedes albopictus</name>
    <name type="common">Asian tiger mosquito</name>
    <name type="synonym">Stegomyia albopicta</name>
    <dbReference type="NCBI Taxonomy" id="7160"/>
    <lineage>
        <taxon>Eukaryota</taxon>
        <taxon>Metazoa</taxon>
        <taxon>Ecdysozoa</taxon>
        <taxon>Arthropoda</taxon>
        <taxon>Hexapoda</taxon>
        <taxon>Insecta</taxon>
        <taxon>Pterygota</taxon>
        <taxon>Neoptera</taxon>
        <taxon>Endopterygota</taxon>
        <taxon>Diptera</taxon>
        <taxon>Nematocera</taxon>
        <taxon>Culicoidea</taxon>
        <taxon>Culicidae</taxon>
        <taxon>Culicinae</taxon>
        <taxon>Aedini</taxon>
        <taxon>Aedes</taxon>
        <taxon>Stegomyia</taxon>
    </lineage>
</organism>
<keyword evidence="8" id="KW-1185">Reference proteome</keyword>
<dbReference type="Gene3D" id="1.20.1250.20">
    <property type="entry name" value="MFS general substrate transporter like domains"/>
    <property type="match status" value="1"/>
</dbReference>
<dbReference type="CDD" id="cd17317">
    <property type="entry name" value="MFS_SLC22"/>
    <property type="match status" value="1"/>
</dbReference>
<evidence type="ECO:0000313" key="7">
    <source>
        <dbReference type="EnsemblMetazoa" id="AALFPA23_004992.P6266"/>
    </source>
</evidence>
<feature type="transmembrane region" description="Helical" evidence="5">
    <location>
        <begin position="357"/>
        <end position="379"/>
    </location>
</feature>
<dbReference type="PROSITE" id="PS50850">
    <property type="entry name" value="MFS"/>
    <property type="match status" value="1"/>
</dbReference>
<dbReference type="InterPro" id="IPR020846">
    <property type="entry name" value="MFS_dom"/>
</dbReference>
<dbReference type="Proteomes" id="UP000069940">
    <property type="component" value="Unassembled WGS sequence"/>
</dbReference>